<protein>
    <submittedName>
        <fullName evidence="1">Uncharacterized protein</fullName>
    </submittedName>
</protein>
<sequence length="182" mass="20634">MTTTTPQHDERTTREIIWDNIQEMAHLGQNITRQRLMELTGKSYHIIDDHVSRMISEDGILRRTTDGVYELVKGPGAPRPVSITDLEDGMTLIEIGDQELRLWPRELRNIAIRLQGNAMQHSNLQLQHDVGLLAQEIQLQQAAQRREMSARIKELEGKLKALEGRGVVPSPQMDLLAGAMVQ</sequence>
<evidence type="ECO:0000313" key="2">
    <source>
        <dbReference type="Proteomes" id="UP001597287"/>
    </source>
</evidence>
<name>A0ABW5EXG1_9BURK</name>
<dbReference type="Proteomes" id="UP001597287">
    <property type="component" value="Unassembled WGS sequence"/>
</dbReference>
<evidence type="ECO:0000313" key="1">
    <source>
        <dbReference type="EMBL" id="MFD2321819.1"/>
    </source>
</evidence>
<dbReference type="EMBL" id="JBHUIG010000030">
    <property type="protein sequence ID" value="MFD2321819.1"/>
    <property type="molecule type" value="Genomic_DNA"/>
</dbReference>
<dbReference type="RefSeq" id="WP_380104872.1">
    <property type="nucleotide sequence ID" value="NZ_JBHSIH010000001.1"/>
</dbReference>
<reference evidence="2" key="1">
    <citation type="journal article" date="2019" name="Int. J. Syst. Evol. Microbiol.">
        <title>The Global Catalogue of Microorganisms (GCM) 10K type strain sequencing project: providing services to taxonomists for standard genome sequencing and annotation.</title>
        <authorList>
            <consortium name="The Broad Institute Genomics Platform"/>
            <consortium name="The Broad Institute Genome Sequencing Center for Infectious Disease"/>
            <person name="Wu L."/>
            <person name="Ma J."/>
        </authorList>
    </citation>
    <scope>NUCLEOTIDE SEQUENCE [LARGE SCALE GENOMIC DNA]</scope>
    <source>
        <strain evidence="2">CCUG 62793</strain>
    </source>
</reference>
<comment type="caution">
    <text evidence="1">The sequence shown here is derived from an EMBL/GenBank/DDBJ whole genome shotgun (WGS) entry which is preliminary data.</text>
</comment>
<organism evidence="1 2">
    <name type="scientific">Delftia deserti</name>
    <dbReference type="NCBI Taxonomy" id="1651218"/>
    <lineage>
        <taxon>Bacteria</taxon>
        <taxon>Pseudomonadati</taxon>
        <taxon>Pseudomonadota</taxon>
        <taxon>Betaproteobacteria</taxon>
        <taxon>Burkholderiales</taxon>
        <taxon>Comamonadaceae</taxon>
        <taxon>Delftia</taxon>
    </lineage>
</organism>
<accession>A0ABW5EXG1</accession>
<gene>
    <name evidence="1" type="ORF">ACFSPV_24370</name>
</gene>
<proteinExistence type="predicted"/>
<keyword evidence="2" id="KW-1185">Reference proteome</keyword>